<dbReference type="AlphaFoldDB" id="A0A3M7P4S1"/>
<proteinExistence type="predicted"/>
<comment type="caution">
    <text evidence="2">The sequence shown here is derived from an EMBL/GenBank/DDBJ whole genome shotgun (WGS) entry which is preliminary data.</text>
</comment>
<name>A0A3M7P4S1_BRAPC</name>
<keyword evidence="1" id="KW-0812">Transmembrane</keyword>
<keyword evidence="1" id="KW-0472">Membrane</keyword>
<dbReference type="EMBL" id="REGN01013319">
    <property type="protein sequence ID" value="RMZ94078.1"/>
    <property type="molecule type" value="Genomic_DNA"/>
</dbReference>
<feature type="transmembrane region" description="Helical" evidence="1">
    <location>
        <begin position="43"/>
        <end position="59"/>
    </location>
</feature>
<gene>
    <name evidence="2" type="ORF">BpHYR1_054025</name>
</gene>
<feature type="transmembrane region" description="Helical" evidence="1">
    <location>
        <begin position="12"/>
        <end position="31"/>
    </location>
</feature>
<keyword evidence="3" id="KW-1185">Reference proteome</keyword>
<organism evidence="2 3">
    <name type="scientific">Brachionus plicatilis</name>
    <name type="common">Marine rotifer</name>
    <name type="synonym">Brachionus muelleri</name>
    <dbReference type="NCBI Taxonomy" id="10195"/>
    <lineage>
        <taxon>Eukaryota</taxon>
        <taxon>Metazoa</taxon>
        <taxon>Spiralia</taxon>
        <taxon>Gnathifera</taxon>
        <taxon>Rotifera</taxon>
        <taxon>Eurotatoria</taxon>
        <taxon>Monogononta</taxon>
        <taxon>Pseudotrocha</taxon>
        <taxon>Ploima</taxon>
        <taxon>Brachionidae</taxon>
        <taxon>Brachionus</taxon>
    </lineage>
</organism>
<evidence type="ECO:0000313" key="2">
    <source>
        <dbReference type="EMBL" id="RMZ94078.1"/>
    </source>
</evidence>
<evidence type="ECO:0000256" key="1">
    <source>
        <dbReference type="SAM" id="Phobius"/>
    </source>
</evidence>
<reference evidence="2 3" key="1">
    <citation type="journal article" date="2018" name="Sci. Rep.">
        <title>Genomic signatures of local adaptation to the degree of environmental predictability in rotifers.</title>
        <authorList>
            <person name="Franch-Gras L."/>
            <person name="Hahn C."/>
            <person name="Garcia-Roger E.M."/>
            <person name="Carmona M.J."/>
            <person name="Serra M."/>
            <person name="Gomez A."/>
        </authorList>
    </citation>
    <scope>NUCLEOTIDE SEQUENCE [LARGE SCALE GENOMIC DNA]</scope>
    <source>
        <strain evidence="2">HYR1</strain>
    </source>
</reference>
<keyword evidence="1" id="KW-1133">Transmembrane helix</keyword>
<dbReference type="Proteomes" id="UP000276133">
    <property type="component" value="Unassembled WGS sequence"/>
</dbReference>
<sequence>MINLQSKKLIWFRFLFKIISLIMDLVAELFCEVQYKKTEQIRKKVIQFLCFFSVLLIILY</sequence>
<accession>A0A3M7P4S1</accession>
<evidence type="ECO:0000313" key="3">
    <source>
        <dbReference type="Proteomes" id="UP000276133"/>
    </source>
</evidence>
<protein>
    <submittedName>
        <fullName evidence="2">Uncharacterized protein</fullName>
    </submittedName>
</protein>